<gene>
    <name evidence="5" type="ORF">FLONG3_5021</name>
</gene>
<keyword evidence="2" id="KW-0812">Transmembrane</keyword>
<dbReference type="InterPro" id="IPR055222">
    <property type="entry name" value="PRISE-like_Rossmann-fold"/>
</dbReference>
<evidence type="ECO:0000259" key="4">
    <source>
        <dbReference type="Pfam" id="PF22917"/>
    </source>
</evidence>
<dbReference type="PANTHER" id="PTHR32487">
    <property type="entry name" value="3-OXO-DELTA(4,5)-STEROID 5-BETA-REDUCTASE"/>
    <property type="match status" value="1"/>
</dbReference>
<dbReference type="Proteomes" id="UP000266234">
    <property type="component" value="Unassembled WGS sequence"/>
</dbReference>
<dbReference type="Gene3D" id="3.40.50.720">
    <property type="entry name" value="NAD(P)-binding Rossmann-like Domain"/>
    <property type="match status" value="1"/>
</dbReference>
<feature type="transmembrane region" description="Helical" evidence="2">
    <location>
        <begin position="450"/>
        <end position="468"/>
    </location>
</feature>
<evidence type="ECO:0000313" key="5">
    <source>
        <dbReference type="EMBL" id="RGP76937.1"/>
    </source>
</evidence>
<feature type="transmembrane region" description="Helical" evidence="2">
    <location>
        <begin position="418"/>
        <end position="438"/>
    </location>
</feature>
<proteinExistence type="predicted"/>
<dbReference type="AlphaFoldDB" id="A0A395SXI8"/>
<comment type="caution">
    <text evidence="5">The sequence shown here is derived from an EMBL/GenBank/DDBJ whole genome shotgun (WGS) entry which is preliminary data.</text>
</comment>
<evidence type="ECO:0000256" key="1">
    <source>
        <dbReference type="SAM" id="MobiDB-lite"/>
    </source>
</evidence>
<reference evidence="5 6" key="1">
    <citation type="journal article" date="2018" name="PLoS Pathog.">
        <title>Evolution of structural diversity of trichothecenes, a family of toxins produced by plant pathogenic and entomopathogenic fungi.</title>
        <authorList>
            <person name="Proctor R.H."/>
            <person name="McCormick S.P."/>
            <person name="Kim H.S."/>
            <person name="Cardoza R.E."/>
            <person name="Stanley A.M."/>
            <person name="Lindo L."/>
            <person name="Kelly A."/>
            <person name="Brown D.W."/>
            <person name="Lee T."/>
            <person name="Vaughan M.M."/>
            <person name="Alexander N.J."/>
            <person name="Busman M."/>
            <person name="Gutierrez S."/>
        </authorList>
    </citation>
    <scope>NUCLEOTIDE SEQUENCE [LARGE SCALE GENOMIC DNA]</scope>
    <source>
        <strain evidence="5 6">NRRL 20695</strain>
    </source>
</reference>
<feature type="transmembrane region" description="Helical" evidence="2">
    <location>
        <begin position="480"/>
        <end position="498"/>
    </location>
</feature>
<evidence type="ECO:0000259" key="3">
    <source>
        <dbReference type="Pfam" id="PF04982"/>
    </source>
</evidence>
<evidence type="ECO:0000256" key="2">
    <source>
        <dbReference type="SAM" id="Phobius"/>
    </source>
</evidence>
<feature type="domain" description="PRISE-like Rossmann-fold" evidence="4">
    <location>
        <begin position="8"/>
        <end position="382"/>
    </location>
</feature>
<feature type="region of interest" description="Disordered" evidence="1">
    <location>
        <begin position="590"/>
        <end position="627"/>
    </location>
</feature>
<dbReference type="Pfam" id="PF04982">
    <property type="entry name" value="TM_HPP"/>
    <property type="match status" value="1"/>
</dbReference>
<feature type="compositionally biased region" description="Basic and acidic residues" evidence="1">
    <location>
        <begin position="616"/>
        <end position="627"/>
    </location>
</feature>
<dbReference type="OrthoDB" id="1731983at2759"/>
<keyword evidence="6" id="KW-1185">Reference proteome</keyword>
<feature type="compositionally biased region" description="Basic and acidic residues" evidence="1">
    <location>
        <begin position="590"/>
        <end position="606"/>
    </location>
</feature>
<dbReference type="SUPFAM" id="SSF51735">
    <property type="entry name" value="NAD(P)-binding Rossmann-fold domains"/>
    <property type="match status" value="1"/>
</dbReference>
<dbReference type="Pfam" id="PF22917">
    <property type="entry name" value="PRISE"/>
    <property type="match status" value="1"/>
</dbReference>
<keyword evidence="2" id="KW-1133">Transmembrane helix</keyword>
<feature type="domain" description="HPP transmembrane region" evidence="3">
    <location>
        <begin position="419"/>
        <end position="577"/>
    </location>
</feature>
<dbReference type="InterPro" id="IPR036291">
    <property type="entry name" value="NAD(P)-bd_dom_sf"/>
</dbReference>
<keyword evidence="2" id="KW-0472">Membrane</keyword>
<name>A0A395SXI8_9HYPO</name>
<dbReference type="STRING" id="694270.A0A395SXI8"/>
<evidence type="ECO:0000313" key="6">
    <source>
        <dbReference type="Proteomes" id="UP000266234"/>
    </source>
</evidence>
<feature type="transmembrane region" description="Helical" evidence="2">
    <location>
        <begin position="505"/>
        <end position="527"/>
    </location>
</feature>
<accession>A0A395SXI8</accession>
<sequence length="659" mass="72358">MSAAQNHAVVFGATGLIGWAAVNQLLSNYPTPNAFASVTAVSNRPVDAQRTFWPKESIERPELQLVSGVDLKSRDLEKQLKEKVDGIDNITHVFYFVFAPHDENHEDECKFNCDMIRNLASALNKLSPNLKSFVYSGGTRGYAIYLPGGVFAPPLEESMADDIPADYAKTVAYPWFRQILTEASANRDWTWTEVCPDAVIGFSPIGSNYSLALHWAQYLSLYARNNDKGAEVVFPGIKEAYHSRFTPVSSCILGRIAIHAALNPASCGGKIINMLDRAEPTTFAEAWPRIASFFGLVGVAPGDAEGDRPSEYVETHGHLLGEYGKASGVGAGRKQLDSVGWWLTFDRQLSAERLRSVGFTEEREPSEGWIEAFSKLRDAGIILFINPFIPPPPWKHLPYPIAYIFGYRHQKPGSIGTILPVIWAFIGIFIALSVIELASERIPSFVERGAPIIVGSFGAGAVLEFYAIESPLAQPRNFFGGQLIAAIIGVSIGKLFLLSDSFSSIQWLGGAISCATVTSVMALTKTIHPPAGATGLLAVVDDRLLHLGWFFIPVVAFNCTIMFGVALLVNNIQRAYPVYWWTPENLRAEKTEGEKEKPTDVEKGKPSEVVPDDGSDSDRHERHGGKEIILKPGGGLVLPHDLFLMQEEIQLLEEIANRL</sequence>
<organism evidence="5 6">
    <name type="scientific">Fusarium longipes</name>
    <dbReference type="NCBI Taxonomy" id="694270"/>
    <lineage>
        <taxon>Eukaryota</taxon>
        <taxon>Fungi</taxon>
        <taxon>Dikarya</taxon>
        <taxon>Ascomycota</taxon>
        <taxon>Pezizomycotina</taxon>
        <taxon>Sordariomycetes</taxon>
        <taxon>Hypocreomycetidae</taxon>
        <taxon>Hypocreales</taxon>
        <taxon>Nectriaceae</taxon>
        <taxon>Fusarium</taxon>
    </lineage>
</organism>
<dbReference type="EMBL" id="PXOG01000104">
    <property type="protein sequence ID" value="RGP76937.1"/>
    <property type="molecule type" value="Genomic_DNA"/>
</dbReference>
<protein>
    <submittedName>
        <fullName evidence="5">Hpp family</fullName>
    </submittedName>
</protein>
<dbReference type="PANTHER" id="PTHR32487:SF4">
    <property type="entry name" value="SIRQ PROTEIN"/>
    <property type="match status" value="1"/>
</dbReference>
<dbReference type="InterPro" id="IPR058581">
    <property type="entry name" value="TM_HPP"/>
</dbReference>
<feature type="transmembrane region" description="Helical" evidence="2">
    <location>
        <begin position="547"/>
        <end position="569"/>
    </location>
</feature>